<dbReference type="InterPro" id="IPR005509">
    <property type="entry name" value="AfsA_hotdog_dom"/>
</dbReference>
<protein>
    <submittedName>
        <fullName evidence="2">A-factor biosynthesis protein AfsA</fullName>
    </submittedName>
</protein>
<dbReference type="EMBL" id="BMVG01000050">
    <property type="protein sequence ID" value="GHE14464.1"/>
    <property type="molecule type" value="Genomic_DNA"/>
</dbReference>
<sequence length="228" mass="25309">MSKPSRETLIVVGDRFEEFLRTPGTIAASAVGARLEAGDTDGLDLMAGQGLSAELLAELDKHWSAQRPAPLELTHKRRMKNVMVGEPTRADDCYEVPLVLDERCETLEDHLTGRHIPAVALTEAARQTWTAVTERFFPTGLDPARFVIDDFHASFHAFVFPLPATLGYEVLEHEPGTVQHRFHSMVRVRQSDAVAAEIEVRFRVVAEKLADKQEALVARQAVADCLRG</sequence>
<name>A0A918YRZ0_9ACTN</name>
<evidence type="ECO:0000313" key="3">
    <source>
        <dbReference type="Proteomes" id="UP000655443"/>
    </source>
</evidence>
<reference evidence="2" key="2">
    <citation type="submission" date="2020-09" db="EMBL/GenBank/DDBJ databases">
        <authorList>
            <person name="Sun Q."/>
            <person name="Ohkuma M."/>
        </authorList>
    </citation>
    <scope>NUCLEOTIDE SEQUENCE</scope>
    <source>
        <strain evidence="2">JCM 4714</strain>
    </source>
</reference>
<comment type="caution">
    <text evidence="2">The sequence shown here is derived from an EMBL/GenBank/DDBJ whole genome shotgun (WGS) entry which is preliminary data.</text>
</comment>
<evidence type="ECO:0000313" key="2">
    <source>
        <dbReference type="EMBL" id="GHE14464.1"/>
    </source>
</evidence>
<reference evidence="2" key="1">
    <citation type="journal article" date="2014" name="Int. J. Syst. Evol. Microbiol.">
        <title>Complete genome sequence of Corynebacterium casei LMG S-19264T (=DSM 44701T), isolated from a smear-ripened cheese.</title>
        <authorList>
            <consortium name="US DOE Joint Genome Institute (JGI-PGF)"/>
            <person name="Walter F."/>
            <person name="Albersmeier A."/>
            <person name="Kalinowski J."/>
            <person name="Ruckert C."/>
        </authorList>
    </citation>
    <scope>NUCLEOTIDE SEQUENCE</scope>
    <source>
        <strain evidence="2">JCM 4714</strain>
    </source>
</reference>
<accession>A0A918YRZ0</accession>
<keyword evidence="3" id="KW-1185">Reference proteome</keyword>
<dbReference type="Proteomes" id="UP000655443">
    <property type="component" value="Unassembled WGS sequence"/>
</dbReference>
<evidence type="ECO:0000259" key="1">
    <source>
        <dbReference type="Pfam" id="PF03756"/>
    </source>
</evidence>
<organism evidence="2 3">
    <name type="scientific">Streptomyces alanosinicus</name>
    <dbReference type="NCBI Taxonomy" id="68171"/>
    <lineage>
        <taxon>Bacteria</taxon>
        <taxon>Bacillati</taxon>
        <taxon>Actinomycetota</taxon>
        <taxon>Actinomycetes</taxon>
        <taxon>Kitasatosporales</taxon>
        <taxon>Streptomycetaceae</taxon>
        <taxon>Streptomyces</taxon>
    </lineage>
</organism>
<gene>
    <name evidence="2" type="ORF">GCM10010339_85250</name>
</gene>
<proteinExistence type="predicted"/>
<feature type="domain" description="A-factor biosynthesis hotdog" evidence="1">
    <location>
        <begin position="75"/>
        <end position="203"/>
    </location>
</feature>
<dbReference type="AlphaFoldDB" id="A0A918YRZ0"/>
<dbReference type="Pfam" id="PF03756">
    <property type="entry name" value="AfsA"/>
    <property type="match status" value="1"/>
</dbReference>
<dbReference type="RefSeq" id="WP_189958928.1">
    <property type="nucleotide sequence ID" value="NZ_BMVG01000050.1"/>
</dbReference>